<protein>
    <recommendedName>
        <fullName evidence="2">UPF0146 protein MLAUSG7_1001</fullName>
    </recommendedName>
</protein>
<dbReference type="Gene3D" id="3.40.50.150">
    <property type="entry name" value="Vaccinia Virus protein VP39"/>
    <property type="match status" value="1"/>
</dbReference>
<dbReference type="KEGG" id="mesg:MLAUSG7_1001"/>
<dbReference type="EMBL" id="LR792632">
    <property type="protein sequence ID" value="CAB3288992.1"/>
    <property type="molecule type" value="Genomic_DNA"/>
</dbReference>
<dbReference type="PIRSF" id="PIRSF016725">
    <property type="entry name" value="UCP016725"/>
    <property type="match status" value="1"/>
</dbReference>
<name>A0A8D6PRV0_9EURY</name>
<reference evidence="3 4" key="1">
    <citation type="submission" date="2020-04" db="EMBL/GenBank/DDBJ databases">
        <authorList>
            <consortium name="Genoscope - CEA"/>
            <person name="William W."/>
        </authorList>
    </citation>
    <scope>NUCLEOTIDE SEQUENCE [LARGE SCALE GENOMIC DNA]</scope>
    <source>
        <strain evidence="3 4">SG7</strain>
    </source>
</reference>
<evidence type="ECO:0000313" key="4">
    <source>
        <dbReference type="Proteomes" id="UP000679213"/>
    </source>
</evidence>
<sequence length="141" mass="16539">MNVDVIVEFIKNYAEKHKIKKIAEVGIGFKFDIAKELSKYFDVMVTDINKKSIEKGKLLGLNAYEDNLFNPNIELYKNIDLIYSIRPPRDLQIYILNLSKKVKAHLIIRPLLNEEVIEGLKLKSYKGEVFYIYENRKQKSI</sequence>
<dbReference type="NCBIfam" id="NF003165">
    <property type="entry name" value="PRK04148.1"/>
    <property type="match status" value="1"/>
</dbReference>
<proteinExistence type="inferred from homology"/>
<dbReference type="GeneID" id="65883801"/>
<evidence type="ECO:0000313" key="3">
    <source>
        <dbReference type="EMBL" id="CAB3288992.1"/>
    </source>
</evidence>
<dbReference type="AlphaFoldDB" id="A0A8D6PRV0"/>
<dbReference type="InterPro" id="IPR029063">
    <property type="entry name" value="SAM-dependent_MTases_sf"/>
</dbReference>
<dbReference type="Pfam" id="PF03686">
    <property type="entry name" value="UPF0146"/>
    <property type="match status" value="1"/>
</dbReference>
<gene>
    <name evidence="3" type="ORF">MLAUSG7_1001</name>
</gene>
<dbReference type="HAMAP" id="MF_00341">
    <property type="entry name" value="UPF0146"/>
    <property type="match status" value="1"/>
</dbReference>
<dbReference type="InterPro" id="IPR005353">
    <property type="entry name" value="UPF0146"/>
</dbReference>
<accession>A0A8D6PRV0</accession>
<evidence type="ECO:0000256" key="2">
    <source>
        <dbReference type="HAMAP-Rule" id="MF_00341"/>
    </source>
</evidence>
<evidence type="ECO:0000256" key="1">
    <source>
        <dbReference type="ARBA" id="ARBA00006969"/>
    </source>
</evidence>
<dbReference type="Proteomes" id="UP000679213">
    <property type="component" value="Chromosome I"/>
</dbReference>
<comment type="similarity">
    <text evidence="1 2">Belongs to the UPF0146 family.</text>
</comment>
<keyword evidence="4" id="KW-1185">Reference proteome</keyword>
<organism evidence="3 4">
    <name type="scientific">Methanocaldococcus lauensis</name>
    <dbReference type="NCBI Taxonomy" id="2546128"/>
    <lineage>
        <taxon>Archaea</taxon>
        <taxon>Methanobacteriati</taxon>
        <taxon>Methanobacteriota</taxon>
        <taxon>Methanomada group</taxon>
        <taxon>Methanococci</taxon>
        <taxon>Methanococcales</taxon>
        <taxon>Methanocaldococcaceae</taxon>
        <taxon>Methanocaldococcus</taxon>
    </lineage>
</organism>
<dbReference type="RefSeq" id="WP_214399372.1">
    <property type="nucleotide sequence ID" value="NZ_LR792632.1"/>
</dbReference>